<reference evidence="1" key="1">
    <citation type="submission" date="2020-04" db="EMBL/GenBank/DDBJ databases">
        <authorList>
            <person name="Brown S."/>
        </authorList>
    </citation>
    <scope>NUCLEOTIDE SEQUENCE</scope>
    <source>
        <strain evidence="1">DJ015</strain>
    </source>
</reference>
<gene>
    <name evidence="1" type="ORF">HGI39_11945</name>
</gene>
<evidence type="ECO:0000313" key="1">
    <source>
        <dbReference type="EMBL" id="MBC2475411.1"/>
    </source>
</evidence>
<dbReference type="Proteomes" id="UP001194098">
    <property type="component" value="Unassembled WGS sequence"/>
</dbReference>
<sequence length="59" mass="7151">MSKTHLNYTKAEFLESTHAEIYKMWMNHVKFNGWEIKDENNENKSGNEERVYIDEIPFL</sequence>
<proteinExistence type="predicted"/>
<dbReference type="EMBL" id="JABAGV010000027">
    <property type="protein sequence ID" value="MBC2475411.1"/>
    <property type="molecule type" value="Genomic_DNA"/>
</dbReference>
<comment type="caution">
    <text evidence="1">The sequence shown here is derived from an EMBL/GenBank/DDBJ whole genome shotgun (WGS) entry which is preliminary data.</text>
</comment>
<accession>A0AAW3W9M4</accession>
<protein>
    <submittedName>
        <fullName evidence="1">Uncharacterized protein</fullName>
    </submittedName>
</protein>
<organism evidence="1 2">
    <name type="scientific">Clostridium beijerinckii</name>
    <name type="common">Clostridium MP</name>
    <dbReference type="NCBI Taxonomy" id="1520"/>
    <lineage>
        <taxon>Bacteria</taxon>
        <taxon>Bacillati</taxon>
        <taxon>Bacillota</taxon>
        <taxon>Clostridia</taxon>
        <taxon>Eubacteriales</taxon>
        <taxon>Clostridiaceae</taxon>
        <taxon>Clostridium</taxon>
    </lineage>
</organism>
<reference evidence="1" key="2">
    <citation type="journal article" date="2022" name="Nat. Biotechnol.">
        <title>Carbon-negative production of acetone and isopropanol by gas fermentation at industrial pilot scale.</title>
        <authorList>
            <person name="Liew F.E."/>
            <person name="Nogle R."/>
            <person name="Abdalla T."/>
            <person name="Rasor B.J."/>
            <person name="Canter C."/>
            <person name="Jensen R.O."/>
            <person name="Wang L."/>
            <person name="Strutz J."/>
            <person name="Chirania P."/>
            <person name="De Tissera S."/>
            <person name="Mueller A.P."/>
            <person name="Ruan Z."/>
            <person name="Gao A."/>
            <person name="Tran L."/>
            <person name="Engle N.L."/>
            <person name="Bromley J.C."/>
            <person name="Daniell J."/>
            <person name="Conrado R."/>
            <person name="Tschaplinski T.J."/>
            <person name="Giannone R.J."/>
            <person name="Hettich R.L."/>
            <person name="Karim A.S."/>
            <person name="Simpson S.D."/>
            <person name="Brown S.D."/>
            <person name="Leang C."/>
            <person name="Jewett M.C."/>
            <person name="Kopke M."/>
        </authorList>
    </citation>
    <scope>NUCLEOTIDE SEQUENCE</scope>
    <source>
        <strain evidence="1">DJ015</strain>
    </source>
</reference>
<dbReference type="AlphaFoldDB" id="A0AAW3W9M4"/>
<evidence type="ECO:0000313" key="2">
    <source>
        <dbReference type="Proteomes" id="UP001194098"/>
    </source>
</evidence>
<name>A0AAW3W9M4_CLOBE</name>